<dbReference type="EMBL" id="CP070608">
    <property type="protein sequence ID" value="QSE96654.1"/>
    <property type="molecule type" value="Genomic_DNA"/>
</dbReference>
<keyword evidence="2" id="KW-0645">Protease</keyword>
<evidence type="ECO:0000313" key="3">
    <source>
        <dbReference type="Proteomes" id="UP000662783"/>
    </source>
</evidence>
<dbReference type="Pfam" id="PF18939">
    <property type="entry name" value="DUF5686"/>
    <property type="match status" value="1"/>
</dbReference>
<feature type="signal peptide" evidence="1">
    <location>
        <begin position="1"/>
        <end position="21"/>
    </location>
</feature>
<dbReference type="Pfam" id="PF13715">
    <property type="entry name" value="CarbopepD_reg_2"/>
    <property type="match status" value="1"/>
</dbReference>
<dbReference type="KEGG" id="fuv:JR347_13765"/>
<dbReference type="InterPro" id="IPR043741">
    <property type="entry name" value="DUF5686"/>
</dbReference>
<keyword evidence="1" id="KW-0732">Signal</keyword>
<evidence type="ECO:0000313" key="2">
    <source>
        <dbReference type="EMBL" id="QSE96654.1"/>
    </source>
</evidence>
<dbReference type="Proteomes" id="UP000662783">
    <property type="component" value="Chromosome"/>
</dbReference>
<gene>
    <name evidence="2" type="ORF">JR347_13765</name>
</gene>
<dbReference type="Gene3D" id="2.60.40.1120">
    <property type="entry name" value="Carboxypeptidase-like, regulatory domain"/>
    <property type="match status" value="1"/>
</dbReference>
<keyword evidence="2" id="KW-0121">Carboxypeptidase</keyword>
<organism evidence="2 3">
    <name type="scientific">Fulvivirga lutea</name>
    <dbReference type="NCBI Taxonomy" id="2810512"/>
    <lineage>
        <taxon>Bacteria</taxon>
        <taxon>Pseudomonadati</taxon>
        <taxon>Bacteroidota</taxon>
        <taxon>Cytophagia</taxon>
        <taxon>Cytophagales</taxon>
        <taxon>Fulvivirgaceae</taxon>
        <taxon>Fulvivirga</taxon>
    </lineage>
</organism>
<dbReference type="GO" id="GO:0004180">
    <property type="term" value="F:carboxypeptidase activity"/>
    <property type="evidence" value="ECO:0007669"/>
    <property type="project" value="UniProtKB-KW"/>
</dbReference>
<evidence type="ECO:0000256" key="1">
    <source>
        <dbReference type="SAM" id="SignalP"/>
    </source>
</evidence>
<feature type="chain" id="PRO_5037906607" evidence="1">
    <location>
        <begin position="22"/>
        <end position="832"/>
    </location>
</feature>
<dbReference type="AlphaFoldDB" id="A0A974ZZT9"/>
<keyword evidence="2" id="KW-0378">Hydrolase</keyword>
<dbReference type="RefSeq" id="WP_205721168.1">
    <property type="nucleotide sequence ID" value="NZ_CP070608.1"/>
</dbReference>
<proteinExistence type="predicted"/>
<name>A0A974ZZT9_9BACT</name>
<reference evidence="2" key="1">
    <citation type="submission" date="2021-02" db="EMBL/GenBank/DDBJ databases">
        <title>Fulvivirga sp. S481 isolated from sea water.</title>
        <authorList>
            <person name="Bae S.S."/>
            <person name="Baek K."/>
        </authorList>
    </citation>
    <scope>NUCLEOTIDE SEQUENCE</scope>
    <source>
        <strain evidence="2">S481</strain>
    </source>
</reference>
<sequence>MRLDRVILLSIFFLITWSASAQRTVVSGRVTDASTGDPIPFANVIFKDQSTGTTTDFEGYYKVEIGLKVDSVLCSYIGYKAKVKPIKYGQTQVVNFQLQEEVATLQEVVFIAGENPAYPILRNVVANKPINDKKSLNAYQYETYSKVEVDVDNITDRFKKKKFVKKITQVMDSVEQIAGEDGKPILPVFISETISQFYFRNNPELKHEKILKSKITGVGVEDGSLVSQFIGSSFQEYNFYQNWLNIVSKDFVSPIADGWKLYYDYDLLDSAMVGNDYCYRLDFYPKREQDLAFYGTMWITKNEYALKQIDATVTKTANLNYIEKIKIQQELTKTEAGAWIPTKNRILLDIGEITENMAGVLAKFYTSNQDIEVNKPFENKFYEKPIVVAEDFSIGNTDEFWESKRHEPLSPTEMSVYRMIDTLKNIPIVKTYTEIINIAVNGYKKFGKFDVGPYLSIYANNTIEGHRFQLGLRTNSDFSNRWIFGGFLAYGTRDDEFKYNGFVKRIMSRDRWTTIQAQYTHDIDQVGLSAEDLIGYSVFLTATKFGNLVRPYYYNQFKLIAQRELFKGYNQKITFNYRTFDPLYSFAYRTEPESMDSPLEREIQTAEVTIESRFAKDELFIQNENDRISLGANKWPIFTVRYTRGIAGIAGSDFSYNRMGVNIQKDLRLGLFGTSNFDISAEHIFETLPYPLLKAHIGNESTFFSQAAFNLMNFSEFASSTYASLRYNHYFEGFVLNRIPVMKKLKWRLVATANVLYGYLDTDNLNLLPEFDENGVEVQQIGRLTDDPYVELGYGVENIFKVLRVDFLHRLTYLDNPDASKFAVKFSFQFIL</sequence>
<dbReference type="InterPro" id="IPR008969">
    <property type="entry name" value="CarboxyPept-like_regulatory"/>
</dbReference>
<accession>A0A974ZZT9</accession>
<protein>
    <submittedName>
        <fullName evidence="2">Carboxypeptidase-like regulatory domain-containing protein</fullName>
    </submittedName>
</protein>
<keyword evidence="3" id="KW-1185">Reference proteome</keyword>
<dbReference type="SUPFAM" id="SSF49464">
    <property type="entry name" value="Carboxypeptidase regulatory domain-like"/>
    <property type="match status" value="1"/>
</dbReference>